<dbReference type="EMBL" id="LR798392">
    <property type="protein sequence ID" value="CAB5228902.1"/>
    <property type="molecule type" value="Genomic_DNA"/>
</dbReference>
<protein>
    <submittedName>
        <fullName evidence="1">Uncharacterized protein</fullName>
    </submittedName>
</protein>
<feature type="non-terminal residue" evidence="1">
    <location>
        <position position="1"/>
    </location>
</feature>
<sequence>ERSIREAEAEAKAAAKAAGQAKLAALGLTDEEIAAL</sequence>
<proteinExistence type="predicted"/>
<reference evidence="1" key="1">
    <citation type="submission" date="2020-05" db="EMBL/GenBank/DDBJ databases">
        <authorList>
            <person name="Chiriac C."/>
            <person name="Salcher M."/>
            <person name="Ghai R."/>
            <person name="Kavagutti S V."/>
        </authorList>
    </citation>
    <scope>NUCLEOTIDE SEQUENCE</scope>
</reference>
<name>A0A6J7XDE5_9CAUD</name>
<accession>A0A6J7XDE5</accession>
<evidence type="ECO:0000313" key="1">
    <source>
        <dbReference type="EMBL" id="CAB5228902.1"/>
    </source>
</evidence>
<organism evidence="1">
    <name type="scientific">uncultured Caudovirales phage</name>
    <dbReference type="NCBI Taxonomy" id="2100421"/>
    <lineage>
        <taxon>Viruses</taxon>
        <taxon>Duplodnaviria</taxon>
        <taxon>Heunggongvirae</taxon>
        <taxon>Uroviricota</taxon>
        <taxon>Caudoviricetes</taxon>
        <taxon>Peduoviridae</taxon>
        <taxon>Maltschvirus</taxon>
        <taxon>Maltschvirus maltsch</taxon>
    </lineage>
</organism>
<gene>
    <name evidence="1" type="ORF">UFOVP1550_56</name>
</gene>